<proteinExistence type="predicted"/>
<evidence type="ECO:0000313" key="2">
    <source>
        <dbReference type="EMBL" id="CAD9129891.1"/>
    </source>
</evidence>
<dbReference type="EMBL" id="HBGF01032676">
    <property type="protein sequence ID" value="CAD9129891.1"/>
    <property type="molecule type" value="Transcribed_RNA"/>
</dbReference>
<feature type="region of interest" description="Disordered" evidence="1">
    <location>
        <begin position="310"/>
        <end position="334"/>
    </location>
</feature>
<feature type="compositionally biased region" description="Polar residues" evidence="1">
    <location>
        <begin position="227"/>
        <end position="242"/>
    </location>
</feature>
<gene>
    <name evidence="2" type="ORF">NDES1114_LOCUS21874</name>
</gene>
<name>A0A7S1QB79_NEODS</name>
<feature type="compositionally biased region" description="Gly residues" evidence="1">
    <location>
        <begin position="145"/>
        <end position="154"/>
    </location>
</feature>
<sequence>MGCASSKDPPPPLDEAVVRRKYFATADPELHADCDFGEPESPLPPAGSDTAVTAHVVCDKNEGGVDSEEPSDLTKALARQRHVALARIRHGITDDIAQFPAQPPPRTAIASSAQRVRAWFRVNDALEWHAKHVGTASPQSITSVSGGGGGGAGDSGRSHDCQVPALTSPVSGGAVSSAHTSGRTGGSSAEPPPDVLPGAVPQGLNPVDAVCAVNGPMTSPTARLGNSHPTVSSLPTSTVGTPRSSAYSFGSPIGVRSRAGSVVSSADSWMQSHHTGGAAAAVRLTSRALYKHQVRLRQVGVPFAVDVRLDAPSFSSEDNDDDDDDDEDTPDLRR</sequence>
<feature type="region of interest" description="Disordered" evidence="1">
    <location>
        <begin position="220"/>
        <end position="242"/>
    </location>
</feature>
<feature type="compositionally biased region" description="Acidic residues" evidence="1">
    <location>
        <begin position="317"/>
        <end position="334"/>
    </location>
</feature>
<reference evidence="2" key="1">
    <citation type="submission" date="2021-01" db="EMBL/GenBank/DDBJ databases">
        <authorList>
            <person name="Corre E."/>
            <person name="Pelletier E."/>
            <person name="Niang G."/>
            <person name="Scheremetjew M."/>
            <person name="Finn R."/>
            <person name="Kale V."/>
            <person name="Holt S."/>
            <person name="Cochrane G."/>
            <person name="Meng A."/>
            <person name="Brown T."/>
            <person name="Cohen L."/>
        </authorList>
    </citation>
    <scope>NUCLEOTIDE SEQUENCE</scope>
    <source>
        <strain evidence="2">CCAP 1951/1</strain>
    </source>
</reference>
<evidence type="ECO:0000256" key="1">
    <source>
        <dbReference type="SAM" id="MobiDB-lite"/>
    </source>
</evidence>
<organism evidence="2">
    <name type="scientific">Neobodo designis</name>
    <name type="common">Flagellated protozoan</name>
    <name type="synonym">Bodo designis</name>
    <dbReference type="NCBI Taxonomy" id="312471"/>
    <lineage>
        <taxon>Eukaryota</taxon>
        <taxon>Discoba</taxon>
        <taxon>Euglenozoa</taxon>
        <taxon>Kinetoplastea</taxon>
        <taxon>Metakinetoplastina</taxon>
        <taxon>Neobodonida</taxon>
        <taxon>Neobodo</taxon>
    </lineage>
</organism>
<protein>
    <submittedName>
        <fullName evidence="2">Uncharacterized protein</fullName>
    </submittedName>
</protein>
<accession>A0A7S1QB79</accession>
<dbReference type="AlphaFoldDB" id="A0A7S1QB79"/>
<feature type="region of interest" description="Disordered" evidence="1">
    <location>
        <begin position="131"/>
        <end position="198"/>
    </location>
</feature>